<gene>
    <name evidence="2" type="ORF">FOB69_04820</name>
</gene>
<name>A0A6N0I2Q4_STAHO</name>
<sequence length="213" mass="23231">MNIGIIGATGKLGTKVLDEAQQRGHEVTAIVRNVAKLDADKDVKVIEKDVFDLTSDDIKDLDVVVNAFGAPLGEEEVHVEVGRILINKLKDVDTRAIIVGGAGSLFADDAHTIRVMDTPDFPEIVKPTAKGSSRNLQDLQHAEGITWTFISPSAEFDFEGKRTGTYTLGKDQLLFNSKGNSYISYADFAIAIVDEAENKAHINERFTVVGEEE</sequence>
<dbReference type="PANTHER" id="PTHR43355">
    <property type="entry name" value="FLAVIN REDUCTASE (NADPH)"/>
    <property type="match status" value="1"/>
</dbReference>
<proteinExistence type="predicted"/>
<dbReference type="EMBL" id="CP054550">
    <property type="protein sequence ID" value="QKQ28831.1"/>
    <property type="molecule type" value="Genomic_DNA"/>
</dbReference>
<reference evidence="2 3" key="1">
    <citation type="submission" date="2019-09" db="EMBL/GenBank/DDBJ databases">
        <title>FDA dAtabase for Regulatory Grade micrObial Sequences (FDA-ARGOS): Supporting development and validation of Infectious Disease Dx tests.</title>
        <authorList>
            <person name="Sciortino C."/>
            <person name="Tallon L."/>
            <person name="Sadzewicz L."/>
            <person name="Vavikolanu K."/>
            <person name="Mehta A."/>
            <person name="Aluvathingal J."/>
            <person name="Nadendla S."/>
            <person name="Nandy P."/>
            <person name="Geyer C."/>
            <person name="Yan Y."/>
            <person name="Sichtig H."/>
        </authorList>
    </citation>
    <scope>NUCLEOTIDE SEQUENCE [LARGE SCALE GENOMIC DNA]</scope>
    <source>
        <strain evidence="2 3">FDAARGOS_661</strain>
    </source>
</reference>
<organism evidence="2 3">
    <name type="scientific">Staphylococcus hominis</name>
    <dbReference type="NCBI Taxonomy" id="1290"/>
    <lineage>
        <taxon>Bacteria</taxon>
        <taxon>Bacillati</taxon>
        <taxon>Bacillota</taxon>
        <taxon>Bacilli</taxon>
        <taxon>Bacillales</taxon>
        <taxon>Staphylococcaceae</taxon>
        <taxon>Staphylococcus</taxon>
    </lineage>
</organism>
<dbReference type="InterPro" id="IPR016040">
    <property type="entry name" value="NAD(P)-bd_dom"/>
</dbReference>
<dbReference type="InterPro" id="IPR051606">
    <property type="entry name" value="Polyketide_Oxido-like"/>
</dbReference>
<dbReference type="Gene3D" id="3.40.50.720">
    <property type="entry name" value="NAD(P)-binding Rossmann-like Domain"/>
    <property type="match status" value="1"/>
</dbReference>
<evidence type="ECO:0000313" key="3">
    <source>
        <dbReference type="Proteomes" id="UP000509636"/>
    </source>
</evidence>
<dbReference type="RefSeq" id="WP_302009721.1">
    <property type="nucleotide sequence ID" value="NZ_JAUKOV010000004.1"/>
</dbReference>
<evidence type="ECO:0000259" key="1">
    <source>
        <dbReference type="Pfam" id="PF13460"/>
    </source>
</evidence>
<dbReference type="Proteomes" id="UP000509636">
    <property type="component" value="Chromosome"/>
</dbReference>
<dbReference type="PANTHER" id="PTHR43355:SF2">
    <property type="entry name" value="FLAVIN REDUCTASE (NADPH)"/>
    <property type="match status" value="1"/>
</dbReference>
<evidence type="ECO:0000313" key="2">
    <source>
        <dbReference type="EMBL" id="QKQ28831.1"/>
    </source>
</evidence>
<dbReference type="SUPFAM" id="SSF51735">
    <property type="entry name" value="NAD(P)-binding Rossmann-fold domains"/>
    <property type="match status" value="1"/>
</dbReference>
<accession>A0A6N0I2Q4</accession>
<dbReference type="AlphaFoldDB" id="A0A6N0I2Q4"/>
<dbReference type="InterPro" id="IPR036291">
    <property type="entry name" value="NAD(P)-bd_dom_sf"/>
</dbReference>
<feature type="domain" description="NAD(P)-binding" evidence="1">
    <location>
        <begin position="7"/>
        <end position="195"/>
    </location>
</feature>
<dbReference type="Pfam" id="PF13460">
    <property type="entry name" value="NAD_binding_10"/>
    <property type="match status" value="1"/>
</dbReference>
<dbReference type="CDD" id="cd05244">
    <property type="entry name" value="BVR-B_like_SDR_a"/>
    <property type="match status" value="1"/>
</dbReference>
<dbReference type="GO" id="GO:0016646">
    <property type="term" value="F:oxidoreductase activity, acting on the CH-NH group of donors, NAD or NADP as acceptor"/>
    <property type="evidence" value="ECO:0007669"/>
    <property type="project" value="TreeGrafter"/>
</dbReference>
<protein>
    <submittedName>
        <fullName evidence="2">NAD(P)-dependent oxidoreductase</fullName>
    </submittedName>
</protein>